<accession>F2CY13</accession>
<dbReference type="PANTHER" id="PTHR44548:SF1">
    <property type="entry name" value="GST N-TERMINAL DOMAIN-CONTAINING PROTEIN"/>
    <property type="match status" value="1"/>
</dbReference>
<name>F2CY13_HORVV</name>
<evidence type="ECO:0000259" key="1">
    <source>
        <dbReference type="PROSITE" id="PS50404"/>
    </source>
</evidence>
<dbReference type="PANTHER" id="PTHR44548">
    <property type="entry name" value="GST N-TERMINAL DOMAIN-CONTAINING PROTEIN"/>
    <property type="match status" value="1"/>
</dbReference>
<dbReference type="EMBL" id="AK356517">
    <property type="protein sequence ID" value="BAJ87734.1"/>
    <property type="molecule type" value="mRNA"/>
</dbReference>
<dbReference type="AlphaFoldDB" id="F2CY13"/>
<reference evidence="2" key="1">
    <citation type="journal article" date="2011" name="Plant Physiol.">
        <title>Comprehensive sequence analysis of 24,783 barley full-length cDNAs derived from 12 clone libraries.</title>
        <authorList>
            <person name="Matsumoto T."/>
            <person name="Tanaka T."/>
            <person name="Sakai H."/>
            <person name="Amano N."/>
            <person name="Kanamori H."/>
            <person name="Kurita K."/>
            <person name="Kikuta A."/>
            <person name="Kamiya K."/>
            <person name="Yamamoto M."/>
            <person name="Ikawa H."/>
            <person name="Fujii N."/>
            <person name="Hori K."/>
            <person name="Itoh T."/>
            <person name="Sato K."/>
        </authorList>
    </citation>
    <scope>NUCLEOTIDE SEQUENCE</scope>
</reference>
<protein>
    <submittedName>
        <fullName evidence="2">Predicted protein</fullName>
    </submittedName>
</protein>
<dbReference type="Pfam" id="PF13417">
    <property type="entry name" value="GST_N_3"/>
    <property type="match status" value="1"/>
</dbReference>
<dbReference type="Gene3D" id="3.40.30.10">
    <property type="entry name" value="Glutaredoxin"/>
    <property type="match status" value="1"/>
</dbReference>
<dbReference type="PROSITE" id="PS50404">
    <property type="entry name" value="GST_NTER"/>
    <property type="match status" value="1"/>
</dbReference>
<sequence length="70" mass="7850">MAGGDDLKLLGTWASPHVLRVRLALHLKDLSYEHVEEHDLKNYKCDELLLNSKLPVLIHGGKPVYGTSLM</sequence>
<evidence type="ECO:0000313" key="2">
    <source>
        <dbReference type="EMBL" id="BAJ87734.1"/>
    </source>
</evidence>
<feature type="domain" description="GST N-terminal" evidence="1">
    <location>
        <begin position="5"/>
        <end position="70"/>
    </location>
</feature>
<dbReference type="SUPFAM" id="SSF52833">
    <property type="entry name" value="Thioredoxin-like"/>
    <property type="match status" value="1"/>
</dbReference>
<proteinExistence type="evidence at transcript level"/>
<organism evidence="2">
    <name type="scientific">Hordeum vulgare subsp. vulgare</name>
    <name type="common">Domesticated barley</name>
    <dbReference type="NCBI Taxonomy" id="112509"/>
    <lineage>
        <taxon>Eukaryota</taxon>
        <taxon>Viridiplantae</taxon>
        <taxon>Streptophyta</taxon>
        <taxon>Embryophyta</taxon>
        <taxon>Tracheophyta</taxon>
        <taxon>Spermatophyta</taxon>
        <taxon>Magnoliopsida</taxon>
        <taxon>Liliopsida</taxon>
        <taxon>Poales</taxon>
        <taxon>Poaceae</taxon>
        <taxon>BOP clade</taxon>
        <taxon>Pooideae</taxon>
        <taxon>Triticodae</taxon>
        <taxon>Triticeae</taxon>
        <taxon>Hordeinae</taxon>
        <taxon>Hordeum</taxon>
    </lineage>
</organism>
<dbReference type="InterPro" id="IPR004045">
    <property type="entry name" value="Glutathione_S-Trfase_N"/>
</dbReference>
<dbReference type="InterPro" id="IPR036249">
    <property type="entry name" value="Thioredoxin-like_sf"/>
</dbReference>